<keyword evidence="6" id="KW-1185">Reference proteome</keyword>
<evidence type="ECO:0000256" key="3">
    <source>
        <dbReference type="ARBA" id="ARBA00023242"/>
    </source>
</evidence>
<dbReference type="Pfam" id="PF13855">
    <property type="entry name" value="LRR_8"/>
    <property type="match status" value="1"/>
</dbReference>
<evidence type="ECO:0000256" key="2">
    <source>
        <dbReference type="ARBA" id="ARBA00022737"/>
    </source>
</evidence>
<protein>
    <recommendedName>
        <fullName evidence="4">PIF1/LRR1 pleckstrin homology domain-containing protein</fullName>
    </recommendedName>
</protein>
<dbReference type="SMART" id="SM00369">
    <property type="entry name" value="LRR_TYP"/>
    <property type="match status" value="4"/>
</dbReference>
<organism evidence="5 6">
    <name type="scientific">Littorina saxatilis</name>
    <dbReference type="NCBI Taxonomy" id="31220"/>
    <lineage>
        <taxon>Eukaryota</taxon>
        <taxon>Metazoa</taxon>
        <taxon>Spiralia</taxon>
        <taxon>Lophotrochozoa</taxon>
        <taxon>Mollusca</taxon>
        <taxon>Gastropoda</taxon>
        <taxon>Caenogastropoda</taxon>
        <taxon>Littorinimorpha</taxon>
        <taxon>Littorinoidea</taxon>
        <taxon>Littorinidae</taxon>
        <taxon>Littorina</taxon>
    </lineage>
</organism>
<dbReference type="InterPro" id="IPR050216">
    <property type="entry name" value="LRR_domain-containing"/>
</dbReference>
<accession>A0AAN9BDR8</accession>
<dbReference type="PANTHER" id="PTHR48051">
    <property type="match status" value="1"/>
</dbReference>
<dbReference type="Gene3D" id="3.80.10.10">
    <property type="entry name" value="Ribonuclease Inhibitor"/>
    <property type="match status" value="2"/>
</dbReference>
<dbReference type="AlphaFoldDB" id="A0AAN9BDR8"/>
<dbReference type="InterPro" id="IPR001611">
    <property type="entry name" value="Leu-rich_rpt"/>
</dbReference>
<evidence type="ECO:0000256" key="1">
    <source>
        <dbReference type="ARBA" id="ARBA00022614"/>
    </source>
</evidence>
<keyword evidence="3" id="KW-0539">Nucleus</keyword>
<evidence type="ECO:0000259" key="4">
    <source>
        <dbReference type="Pfam" id="PF25344"/>
    </source>
</evidence>
<dbReference type="Proteomes" id="UP001374579">
    <property type="component" value="Unassembled WGS sequence"/>
</dbReference>
<dbReference type="SUPFAM" id="SSF52058">
    <property type="entry name" value="L domain-like"/>
    <property type="match status" value="1"/>
</dbReference>
<dbReference type="InterPro" id="IPR057437">
    <property type="entry name" value="PIF1/LRR1_PH"/>
</dbReference>
<evidence type="ECO:0000313" key="5">
    <source>
        <dbReference type="EMBL" id="KAK7103363.1"/>
    </source>
</evidence>
<dbReference type="Pfam" id="PF00560">
    <property type="entry name" value="LRR_1"/>
    <property type="match status" value="2"/>
</dbReference>
<comment type="caution">
    <text evidence="5">The sequence shown here is derived from an EMBL/GenBank/DDBJ whole genome shotgun (WGS) entry which is preliminary data.</text>
</comment>
<dbReference type="EMBL" id="JBAMIC010000008">
    <property type="protein sequence ID" value="KAK7103363.1"/>
    <property type="molecule type" value="Genomic_DNA"/>
</dbReference>
<dbReference type="GO" id="GO:0005737">
    <property type="term" value="C:cytoplasm"/>
    <property type="evidence" value="ECO:0007669"/>
    <property type="project" value="TreeGrafter"/>
</dbReference>
<reference evidence="5 6" key="1">
    <citation type="submission" date="2024-02" db="EMBL/GenBank/DDBJ databases">
        <title>Chromosome-scale genome assembly of the rough periwinkle Littorina saxatilis.</title>
        <authorList>
            <person name="De Jode A."/>
            <person name="Faria R."/>
            <person name="Formenti G."/>
            <person name="Sims Y."/>
            <person name="Smith T.P."/>
            <person name="Tracey A."/>
            <person name="Wood J.M.D."/>
            <person name="Zagrodzka Z.B."/>
            <person name="Johannesson K."/>
            <person name="Butlin R.K."/>
            <person name="Leder E.H."/>
        </authorList>
    </citation>
    <scope>NUCLEOTIDE SEQUENCE [LARGE SCALE GENOMIC DNA]</scope>
    <source>
        <strain evidence="5">Snail1</strain>
        <tissue evidence="5">Muscle</tissue>
    </source>
</reference>
<keyword evidence="2" id="KW-0677">Repeat</keyword>
<dbReference type="Pfam" id="PF25344">
    <property type="entry name" value="PH_LRR1"/>
    <property type="match status" value="1"/>
</dbReference>
<sequence length="421" mass="46903">MRLKCEVDVMFRPVAGCSVRKSSRPCQAIITVGREGGGQSKTAKINMLISTGGNRHGTKYQLSGNIIKLYARFVEEGKGTISLVNPAQDICISKADPLQLKSLLTVLRLVAKGDDVSKVLSVGSVQPPSTNGMKALQTSMVITSRKDYPLTTTFPSALQNLTVNGCKMKRLDPRILDLRHLQTLTLADNLLTTFPNPPGRWTNLRELDLSSNQLAEFPPVLFRSGLNNTLSVLNLNNNSLQRLPPQLCEMRSLVRLHVDENKITAIPPTIGTLSRLYILSAQRNQITQLPACMTRLRLESLDLFGNPIQQIEDSIVLSSNLGVPSLREQTARFIRKEGLAYSEEDILPQLVFYLNNARLCWCGRYCFESCARYLTKCELSKLSSTVRAWDEAGRTCVPVETFLCSESCAAKFKKNAFAYWR</sequence>
<name>A0AAN9BDR8_9CAEN</name>
<evidence type="ECO:0000313" key="6">
    <source>
        <dbReference type="Proteomes" id="UP001374579"/>
    </source>
</evidence>
<keyword evidence="1" id="KW-0433">Leucine-rich repeat</keyword>
<gene>
    <name evidence="5" type="ORF">V1264_018278</name>
</gene>
<dbReference type="InterPro" id="IPR032675">
    <property type="entry name" value="LRR_dom_sf"/>
</dbReference>
<feature type="domain" description="PIF1/LRR1 pleckstrin homology" evidence="4">
    <location>
        <begin position="1"/>
        <end position="118"/>
    </location>
</feature>
<dbReference type="PROSITE" id="PS51450">
    <property type="entry name" value="LRR"/>
    <property type="match status" value="2"/>
</dbReference>
<proteinExistence type="predicted"/>
<dbReference type="PANTHER" id="PTHR48051:SF52">
    <property type="entry name" value="LEUCINE-RICH REPEAT PROTEIN 1"/>
    <property type="match status" value="1"/>
</dbReference>
<dbReference type="InterPro" id="IPR003591">
    <property type="entry name" value="Leu-rich_rpt_typical-subtyp"/>
</dbReference>